<dbReference type="OrthoDB" id="3263at2157"/>
<keyword evidence="4" id="KW-1185">Reference proteome</keyword>
<evidence type="ECO:0000313" key="3">
    <source>
        <dbReference type="EMBL" id="GCF12121.1"/>
    </source>
</evidence>
<dbReference type="InterPro" id="IPR006311">
    <property type="entry name" value="TAT_signal"/>
</dbReference>
<dbReference type="PANTHER" id="PTHR33608:SF6">
    <property type="entry name" value="BLL2464 PROTEIN"/>
    <property type="match status" value="1"/>
</dbReference>
<organism evidence="3 4">
    <name type="scientific">Haloarcula mannanilytica</name>
    <dbReference type="NCBI Taxonomy" id="2509225"/>
    <lineage>
        <taxon>Archaea</taxon>
        <taxon>Methanobacteriati</taxon>
        <taxon>Methanobacteriota</taxon>
        <taxon>Stenosarchaea group</taxon>
        <taxon>Halobacteria</taxon>
        <taxon>Halobacteriales</taxon>
        <taxon>Haloarculaceae</taxon>
        <taxon>Haloarcula</taxon>
    </lineage>
</organism>
<feature type="transmembrane region" description="Helical" evidence="1">
    <location>
        <begin position="7"/>
        <end position="24"/>
    </location>
</feature>
<dbReference type="RefSeq" id="WP_137681840.1">
    <property type="nucleotide sequence ID" value="NZ_BIXZ01000001.1"/>
</dbReference>
<keyword evidence="1" id="KW-0472">Membrane</keyword>
<dbReference type="Pfam" id="PF01882">
    <property type="entry name" value="DUF58"/>
    <property type="match status" value="1"/>
</dbReference>
<keyword evidence="1" id="KW-0812">Transmembrane</keyword>
<feature type="domain" description="DUF58" evidence="2">
    <location>
        <begin position="202"/>
        <end position="299"/>
    </location>
</feature>
<sequence>MRVTRRFWLTLAAIGSLLVGGGLLDAPMLVVGAVGLAGWLLAMQLAFVRGVSRIKNELTVSQSLDRPRVRTDVETTYTLQASVDADSDHLPLSVEATVPLAARMEAGQSPRIDLDTSMQSSSVTVPLTWETVGDHTVPGPTVTITDGTGLFTQSFTTDAGPEIRVASPSVGPVHVGQGGKQLLRGVGEHDARGRTGGLSAEEIRKYVPGDALKYVDWKATARLDEAHVRNYEAESNRSVVLLLDHRHTMADGPPGETKLAHLKAVAAAFRQRAETIRDPLGYLTVDDEGVTDSVVPVARTEAYRSAQHRINDLTAEAETHAVATGAATWTGSMAHRDPTVETRSPMEMTLLAYRDAAGSNRHLPNQPLYNGFQAAPLEIRSADLLVICTDDSNRTELRNTVGLARRNATEVVVFITPTVAFDPDLITDLDAAYERYRDFDQFRRELNEIESVTAYEVGSPDQISAILSRNPANTERGHV</sequence>
<reference evidence="3 4" key="1">
    <citation type="submission" date="2019-02" db="EMBL/GenBank/DDBJ databases">
        <title>Haloarcula mannanilyticum sp. nov., a mannan degrading haloarchaeon isolated from commercial salt.</title>
        <authorList>
            <person name="Enomoto S."/>
            <person name="Shimane Y."/>
            <person name="Kamekura M."/>
            <person name="Ito T."/>
            <person name="Moriya O."/>
            <person name="Ihara K."/>
            <person name="Takahashi-Ando N."/>
            <person name="Fukushima Y."/>
            <person name="Yoshida Y."/>
            <person name="Usama R."/>
            <person name="Takai K."/>
            <person name="Minegishi H."/>
        </authorList>
    </citation>
    <scope>NUCLEOTIDE SEQUENCE [LARGE SCALE GENOMIC DNA]</scope>
    <source>
        <strain evidence="3 4">MD130-1</strain>
    </source>
</reference>
<evidence type="ECO:0000256" key="1">
    <source>
        <dbReference type="SAM" id="Phobius"/>
    </source>
</evidence>
<evidence type="ECO:0000259" key="2">
    <source>
        <dbReference type="Pfam" id="PF01882"/>
    </source>
</evidence>
<dbReference type="PROSITE" id="PS51318">
    <property type="entry name" value="TAT"/>
    <property type="match status" value="1"/>
</dbReference>
<dbReference type="Proteomes" id="UP000304382">
    <property type="component" value="Unassembled WGS sequence"/>
</dbReference>
<dbReference type="AlphaFoldDB" id="A0A4C2EC74"/>
<name>A0A4C2EC74_9EURY</name>
<gene>
    <name evidence="3" type="ORF">Harman_00560</name>
</gene>
<dbReference type="InterPro" id="IPR002881">
    <property type="entry name" value="DUF58"/>
</dbReference>
<evidence type="ECO:0000313" key="4">
    <source>
        <dbReference type="Proteomes" id="UP000304382"/>
    </source>
</evidence>
<accession>A0A4C2EC74</accession>
<protein>
    <recommendedName>
        <fullName evidence="2">DUF58 domain-containing protein</fullName>
    </recommendedName>
</protein>
<dbReference type="EMBL" id="BIXZ01000001">
    <property type="protein sequence ID" value="GCF12121.1"/>
    <property type="molecule type" value="Genomic_DNA"/>
</dbReference>
<keyword evidence="1" id="KW-1133">Transmembrane helix</keyword>
<proteinExistence type="predicted"/>
<comment type="caution">
    <text evidence="3">The sequence shown here is derived from an EMBL/GenBank/DDBJ whole genome shotgun (WGS) entry which is preliminary data.</text>
</comment>
<dbReference type="PANTHER" id="PTHR33608">
    <property type="entry name" value="BLL2464 PROTEIN"/>
    <property type="match status" value="1"/>
</dbReference>